<protein>
    <submittedName>
        <fullName evidence="4">Uncharacterized protein</fullName>
    </submittedName>
</protein>
<dbReference type="Gene3D" id="1.25.40.20">
    <property type="entry name" value="Ankyrin repeat-containing domain"/>
    <property type="match status" value="1"/>
</dbReference>
<accession>A0AAX4PP19</accession>
<dbReference type="SUPFAM" id="SSF48403">
    <property type="entry name" value="Ankyrin repeat"/>
    <property type="match status" value="1"/>
</dbReference>
<dbReference type="AlphaFoldDB" id="A0AAX4PP19"/>
<dbReference type="EMBL" id="CP151519">
    <property type="protein sequence ID" value="WZN67249.1"/>
    <property type="molecule type" value="Genomic_DNA"/>
</dbReference>
<evidence type="ECO:0000313" key="5">
    <source>
        <dbReference type="Proteomes" id="UP001472866"/>
    </source>
</evidence>
<keyword evidence="5" id="KW-1185">Reference proteome</keyword>
<dbReference type="InterPro" id="IPR036770">
    <property type="entry name" value="Ankyrin_rpt-contain_sf"/>
</dbReference>
<dbReference type="PANTHER" id="PTHR24198">
    <property type="entry name" value="ANKYRIN REPEAT AND PROTEIN KINASE DOMAIN-CONTAINING PROTEIN"/>
    <property type="match status" value="1"/>
</dbReference>
<sequence length="208" mass="22433">MSEVRRREDGVVIQHDPYAPGMMEQYGMPGATDDEGFDPYKDTVGPGIYGGIVKRDVHTGEVVIGRQYQDHNPRPGPVYAGGGYTPTTVALHKGSEALEGLLDKYPHLKDDVSTGGARPLHMCGMSQISQHVTSVLCDRGADVEAVDTYGYRPLHRMASNNLAVGAAALLEAGANPHAMTWGGETALEIAINSDARDVVEVLEKYLER</sequence>
<proteinExistence type="predicted"/>
<evidence type="ECO:0000256" key="2">
    <source>
        <dbReference type="ARBA" id="ARBA00023043"/>
    </source>
</evidence>
<dbReference type="InterPro" id="IPR002110">
    <property type="entry name" value="Ankyrin_rpt"/>
</dbReference>
<gene>
    <name evidence="4" type="ORF">HKI87_19g88220</name>
</gene>
<evidence type="ECO:0000256" key="3">
    <source>
        <dbReference type="PROSITE-ProRule" id="PRU00023"/>
    </source>
</evidence>
<evidence type="ECO:0000256" key="1">
    <source>
        <dbReference type="ARBA" id="ARBA00022737"/>
    </source>
</evidence>
<keyword evidence="2 3" id="KW-0040">ANK repeat</keyword>
<name>A0AAX4PP19_9CHLO</name>
<dbReference type="Proteomes" id="UP001472866">
    <property type="component" value="Chromosome 19"/>
</dbReference>
<dbReference type="PANTHER" id="PTHR24198:SF165">
    <property type="entry name" value="ANKYRIN REPEAT-CONTAINING PROTEIN-RELATED"/>
    <property type="match status" value="1"/>
</dbReference>
<evidence type="ECO:0000313" key="4">
    <source>
        <dbReference type="EMBL" id="WZN67249.1"/>
    </source>
</evidence>
<dbReference type="PROSITE" id="PS50088">
    <property type="entry name" value="ANK_REPEAT"/>
    <property type="match status" value="1"/>
</dbReference>
<reference evidence="4 5" key="1">
    <citation type="submission" date="2024-03" db="EMBL/GenBank/DDBJ databases">
        <title>Complete genome sequence of the green alga Chloropicon roscoffensis RCC1871.</title>
        <authorList>
            <person name="Lemieux C."/>
            <person name="Pombert J.-F."/>
            <person name="Otis C."/>
            <person name="Turmel M."/>
        </authorList>
    </citation>
    <scope>NUCLEOTIDE SEQUENCE [LARGE SCALE GENOMIC DNA]</scope>
    <source>
        <strain evidence="4 5">RCC1871</strain>
    </source>
</reference>
<keyword evidence="1" id="KW-0677">Repeat</keyword>
<organism evidence="4 5">
    <name type="scientific">Chloropicon roscoffensis</name>
    <dbReference type="NCBI Taxonomy" id="1461544"/>
    <lineage>
        <taxon>Eukaryota</taxon>
        <taxon>Viridiplantae</taxon>
        <taxon>Chlorophyta</taxon>
        <taxon>Chloropicophyceae</taxon>
        <taxon>Chloropicales</taxon>
        <taxon>Chloropicaceae</taxon>
        <taxon>Chloropicon</taxon>
    </lineage>
</organism>
<feature type="repeat" description="ANK" evidence="3">
    <location>
        <begin position="115"/>
        <end position="148"/>
    </location>
</feature>